<gene>
    <name evidence="2" type="ORF">ISN26_00675</name>
</gene>
<feature type="transmembrane region" description="Helical" evidence="1">
    <location>
        <begin position="31"/>
        <end position="49"/>
    </location>
</feature>
<dbReference type="AlphaFoldDB" id="A0A930Y277"/>
<keyword evidence="3" id="KW-1185">Reference proteome</keyword>
<organism evidence="2 3">
    <name type="scientific">Candidatus Amphirhobacter heronislandensis</name>
    <dbReference type="NCBI Taxonomy" id="1732024"/>
    <lineage>
        <taxon>Bacteria</taxon>
        <taxon>Pseudomonadati</taxon>
        <taxon>Pseudomonadota</taxon>
        <taxon>Gammaproteobacteria</taxon>
        <taxon>Candidatus Tethybacterales</taxon>
        <taxon>Candidatus Tethybacteraceae</taxon>
        <taxon>Candidatus Amphirhobacter</taxon>
    </lineage>
</organism>
<protein>
    <submittedName>
        <fullName evidence="2">Uncharacterized protein</fullName>
    </submittedName>
</protein>
<evidence type="ECO:0000313" key="2">
    <source>
        <dbReference type="EMBL" id="MBF2734606.1"/>
    </source>
</evidence>
<reference evidence="2" key="1">
    <citation type="submission" date="2020-10" db="EMBL/GenBank/DDBJ databases">
        <title>An improved Amphimedon queenslandica hologenome assembly reveals how three proteobacterial symbionts can extend the metabolic phenotypic of their marine sponge host.</title>
        <authorList>
            <person name="Degnan B."/>
            <person name="Degnan S."/>
            <person name="Xiang X."/>
        </authorList>
    </citation>
    <scope>NUCLEOTIDE SEQUENCE</scope>
    <source>
        <strain evidence="2">AqS2</strain>
    </source>
</reference>
<accession>A0A930Y277</accession>
<dbReference type="Proteomes" id="UP000604381">
    <property type="component" value="Unassembled WGS sequence"/>
</dbReference>
<comment type="caution">
    <text evidence="2">The sequence shown here is derived from an EMBL/GenBank/DDBJ whole genome shotgun (WGS) entry which is preliminary data.</text>
</comment>
<sequence>MARRRVNLRYFRFRLIVAEEYRPVDSIPRKVFALTWAAVAVLLWAQVTINQEMPPPAHDAIHLPEPPSATALHALAAGDQVATSRALMLWLQAFDNQQGQSVSYFDLDYEVLTRWLDAILELDDRSHYPLVSAANVYALVNSAPKRRTIVEFIRERFAKNPAKNWQWMASATTTAKNRIDDLPLALELARELRVATEDMDHVPGWAKQMEVFLLQDLNEYDQSAALVLRLVKEGRITDPQEFKLHVDRLLNLRESMIKNQEVRDVEQLREMHEKLDQIQSEYIKRNI</sequence>
<keyword evidence="1" id="KW-0472">Membrane</keyword>
<evidence type="ECO:0000256" key="1">
    <source>
        <dbReference type="SAM" id="Phobius"/>
    </source>
</evidence>
<keyword evidence="1" id="KW-0812">Transmembrane</keyword>
<keyword evidence="1" id="KW-1133">Transmembrane helix</keyword>
<dbReference type="EMBL" id="JADHEI010000009">
    <property type="protein sequence ID" value="MBF2734606.1"/>
    <property type="molecule type" value="Genomic_DNA"/>
</dbReference>
<proteinExistence type="predicted"/>
<name>A0A930Y277_9GAMM</name>
<evidence type="ECO:0000313" key="3">
    <source>
        <dbReference type="Proteomes" id="UP000604381"/>
    </source>
</evidence>